<sequence>MSWYLYGFGILMLVVLIFMPEGKGQIGEPINGAKSWYQLPFGSIQPAEFMKTFFVLAAADLISKHHEKYVIKSIKTDFILLLKIGIALVIPLAFIATQPDLGSSLVFIAITAALVIVAGISWKILIPIFAGIGVIGGALLWMAVYMQDFLEDTFGFQPYQFARIYSWLDPYSYPADDGYHLITSLNAIGSGEIFGKGYMNREVYVAENHTDFIFAVIGEEWGFVGASLVICLFFLLIYHLTKTTLLLKDPFCTYVCAGIIAMITFHVFENIGMTIQLLPITGIPLPFISYGGSSLMGNALAIGLVFSMKFHYRTYMFSSFDEEE</sequence>
<name>A0A2N0QN61_9GLOM</name>
<evidence type="ECO:0000313" key="7">
    <source>
        <dbReference type="EMBL" id="PKC52490.1"/>
    </source>
</evidence>
<dbReference type="PANTHER" id="PTHR30474:SF1">
    <property type="entry name" value="PEPTIDOGLYCAN GLYCOSYLTRANSFERASE MRDB"/>
    <property type="match status" value="1"/>
</dbReference>
<feature type="transmembrane region" description="Helical" evidence="6">
    <location>
        <begin position="251"/>
        <end position="268"/>
    </location>
</feature>
<reference evidence="7 8" key="1">
    <citation type="submission" date="2017-10" db="EMBL/GenBank/DDBJ databases">
        <title>Extensive intraspecific genome diversity in a model arbuscular mycorrhizal fungus.</title>
        <authorList>
            <person name="Chen E.C.H."/>
            <person name="Morin E."/>
            <person name="Baudet D."/>
            <person name="Noel J."/>
            <person name="Ndikumana S."/>
            <person name="Charron P."/>
            <person name="St-Onge C."/>
            <person name="Giorgi J."/>
            <person name="Grigoriev I.V."/>
            <person name="Roux C."/>
            <person name="Martin F.M."/>
            <person name="Corradi N."/>
        </authorList>
    </citation>
    <scope>NUCLEOTIDE SEQUENCE [LARGE SCALE GENOMIC DNA]</scope>
    <source>
        <strain evidence="7 8">A1</strain>
    </source>
</reference>
<reference evidence="7 8" key="2">
    <citation type="submission" date="2017-10" db="EMBL/GenBank/DDBJ databases">
        <title>Genome analyses suggest a sexual origin of heterokaryosis in a supposedly ancient asexual fungus.</title>
        <authorList>
            <person name="Corradi N."/>
            <person name="Sedzielewska K."/>
            <person name="Noel J."/>
            <person name="Charron P."/>
            <person name="Farinelli L."/>
            <person name="Marton T."/>
            <person name="Kruger M."/>
            <person name="Pelin A."/>
            <person name="Brachmann A."/>
            <person name="Corradi N."/>
        </authorList>
    </citation>
    <scope>NUCLEOTIDE SEQUENCE [LARGE SCALE GENOMIC DNA]</scope>
    <source>
        <strain evidence="7 8">A1</strain>
    </source>
</reference>
<dbReference type="Proteomes" id="UP000232688">
    <property type="component" value="Unassembled WGS sequence"/>
</dbReference>
<dbReference type="AlphaFoldDB" id="A0A2N0QN61"/>
<dbReference type="Pfam" id="PF01098">
    <property type="entry name" value="FTSW_RODA_SPOVE"/>
    <property type="match status" value="1"/>
</dbReference>
<keyword evidence="2 6" id="KW-0812">Transmembrane</keyword>
<keyword evidence="3" id="KW-0133">Cell shape</keyword>
<evidence type="ECO:0000256" key="3">
    <source>
        <dbReference type="ARBA" id="ARBA00022960"/>
    </source>
</evidence>
<evidence type="ECO:0000256" key="2">
    <source>
        <dbReference type="ARBA" id="ARBA00022692"/>
    </source>
</evidence>
<dbReference type="InterPro" id="IPR001182">
    <property type="entry name" value="FtsW/RodA"/>
</dbReference>
<keyword evidence="5 6" id="KW-0472">Membrane</keyword>
<dbReference type="PANTHER" id="PTHR30474">
    <property type="entry name" value="CELL CYCLE PROTEIN"/>
    <property type="match status" value="1"/>
</dbReference>
<feature type="transmembrane region" description="Helical" evidence="6">
    <location>
        <begin position="78"/>
        <end position="96"/>
    </location>
</feature>
<keyword evidence="4 6" id="KW-1133">Transmembrane helix</keyword>
<comment type="subcellular location">
    <subcellularLocation>
        <location evidence="1">Membrane</location>
        <topology evidence="1">Multi-pass membrane protein</topology>
    </subcellularLocation>
</comment>
<dbReference type="GO" id="GO:0051301">
    <property type="term" value="P:cell division"/>
    <property type="evidence" value="ECO:0007669"/>
    <property type="project" value="InterPro"/>
</dbReference>
<gene>
    <name evidence="7" type="ORF">RhiirA1_404920</name>
</gene>
<dbReference type="GO" id="GO:0005886">
    <property type="term" value="C:plasma membrane"/>
    <property type="evidence" value="ECO:0007669"/>
    <property type="project" value="TreeGrafter"/>
</dbReference>
<evidence type="ECO:0000256" key="6">
    <source>
        <dbReference type="SAM" id="Phobius"/>
    </source>
</evidence>
<feature type="transmembrane region" description="Helical" evidence="6">
    <location>
        <begin position="288"/>
        <end position="306"/>
    </location>
</feature>
<organism evidence="7 8">
    <name type="scientific">Rhizophagus irregularis</name>
    <dbReference type="NCBI Taxonomy" id="588596"/>
    <lineage>
        <taxon>Eukaryota</taxon>
        <taxon>Fungi</taxon>
        <taxon>Fungi incertae sedis</taxon>
        <taxon>Mucoromycota</taxon>
        <taxon>Glomeromycotina</taxon>
        <taxon>Glomeromycetes</taxon>
        <taxon>Glomerales</taxon>
        <taxon>Glomeraceae</taxon>
        <taxon>Rhizophagus</taxon>
    </lineage>
</organism>
<evidence type="ECO:0000256" key="4">
    <source>
        <dbReference type="ARBA" id="ARBA00022989"/>
    </source>
</evidence>
<feature type="transmembrane region" description="Helical" evidence="6">
    <location>
        <begin position="6"/>
        <end position="22"/>
    </location>
</feature>
<accession>A0A2N0QN61</accession>
<dbReference type="GO" id="GO:0015648">
    <property type="term" value="F:lipid-linked peptidoglycan transporter activity"/>
    <property type="evidence" value="ECO:0007669"/>
    <property type="project" value="TreeGrafter"/>
</dbReference>
<dbReference type="GO" id="GO:0032153">
    <property type="term" value="C:cell division site"/>
    <property type="evidence" value="ECO:0007669"/>
    <property type="project" value="TreeGrafter"/>
</dbReference>
<protein>
    <submittedName>
        <fullName evidence="7">Stage V sporulation protein E</fullName>
    </submittedName>
</protein>
<evidence type="ECO:0000313" key="8">
    <source>
        <dbReference type="Proteomes" id="UP000232688"/>
    </source>
</evidence>
<dbReference type="GO" id="GO:0008360">
    <property type="term" value="P:regulation of cell shape"/>
    <property type="evidence" value="ECO:0007669"/>
    <property type="project" value="UniProtKB-KW"/>
</dbReference>
<feature type="transmembrane region" description="Helical" evidence="6">
    <location>
        <begin position="102"/>
        <end position="121"/>
    </location>
</feature>
<comment type="caution">
    <text evidence="7">The sequence shown here is derived from an EMBL/GenBank/DDBJ whole genome shotgun (WGS) entry which is preliminary data.</text>
</comment>
<feature type="transmembrane region" description="Helical" evidence="6">
    <location>
        <begin position="221"/>
        <end position="239"/>
    </location>
</feature>
<feature type="transmembrane region" description="Helical" evidence="6">
    <location>
        <begin position="128"/>
        <end position="146"/>
    </location>
</feature>
<dbReference type="EMBL" id="LLXH01005670">
    <property type="protein sequence ID" value="PKC52490.1"/>
    <property type="molecule type" value="Genomic_DNA"/>
</dbReference>
<evidence type="ECO:0000256" key="1">
    <source>
        <dbReference type="ARBA" id="ARBA00004141"/>
    </source>
</evidence>
<dbReference type="VEuPathDB" id="FungiDB:RhiirA1_404920"/>
<evidence type="ECO:0000256" key="5">
    <source>
        <dbReference type="ARBA" id="ARBA00023136"/>
    </source>
</evidence>
<proteinExistence type="predicted"/>